<evidence type="ECO:0000313" key="1">
    <source>
        <dbReference type="EnsemblPlants" id="ORUFI09G18450.1"/>
    </source>
</evidence>
<accession>A0A0E0QU39</accession>
<dbReference type="HOGENOM" id="CLU_2965070_0_0_1"/>
<dbReference type="Proteomes" id="UP000008022">
    <property type="component" value="Unassembled WGS sequence"/>
</dbReference>
<dbReference type="Gramene" id="ORUFI09G18450.1">
    <property type="protein sequence ID" value="ORUFI09G18450.1"/>
    <property type="gene ID" value="ORUFI09G18450"/>
</dbReference>
<dbReference type="AlphaFoldDB" id="A0A0E0QU39"/>
<protein>
    <submittedName>
        <fullName evidence="1">Uncharacterized protein</fullName>
    </submittedName>
</protein>
<organism evidence="1 2">
    <name type="scientific">Oryza rufipogon</name>
    <name type="common">Brownbeard rice</name>
    <name type="synonym">Asian wild rice</name>
    <dbReference type="NCBI Taxonomy" id="4529"/>
    <lineage>
        <taxon>Eukaryota</taxon>
        <taxon>Viridiplantae</taxon>
        <taxon>Streptophyta</taxon>
        <taxon>Embryophyta</taxon>
        <taxon>Tracheophyta</taxon>
        <taxon>Spermatophyta</taxon>
        <taxon>Magnoliopsida</taxon>
        <taxon>Liliopsida</taxon>
        <taxon>Poales</taxon>
        <taxon>Poaceae</taxon>
        <taxon>BOP clade</taxon>
        <taxon>Oryzoideae</taxon>
        <taxon>Oryzeae</taxon>
        <taxon>Oryzinae</taxon>
        <taxon>Oryza</taxon>
    </lineage>
</organism>
<dbReference type="EnsemblPlants" id="ORUFI09G18450.1">
    <property type="protein sequence ID" value="ORUFI09G18450.1"/>
    <property type="gene ID" value="ORUFI09G18450"/>
</dbReference>
<reference evidence="2" key="1">
    <citation type="submission" date="2013-06" db="EMBL/GenBank/DDBJ databases">
        <authorList>
            <person name="Zhao Q."/>
        </authorList>
    </citation>
    <scope>NUCLEOTIDE SEQUENCE</scope>
    <source>
        <strain evidence="2">cv. W1943</strain>
    </source>
</reference>
<sequence>MHFSFPQQAANTLVNPGCNYRLTGILMDLTLMIYNNTIKRKRQTDYKAIDRETRGGAIK</sequence>
<proteinExistence type="predicted"/>
<keyword evidence="2" id="KW-1185">Reference proteome</keyword>
<evidence type="ECO:0000313" key="2">
    <source>
        <dbReference type="Proteomes" id="UP000008022"/>
    </source>
</evidence>
<reference evidence="1" key="2">
    <citation type="submission" date="2015-06" db="UniProtKB">
        <authorList>
            <consortium name="EnsemblPlants"/>
        </authorList>
    </citation>
    <scope>IDENTIFICATION</scope>
</reference>
<name>A0A0E0QU39_ORYRU</name>